<dbReference type="Proteomes" id="UP000802098">
    <property type="component" value="Unassembled WGS sequence"/>
</dbReference>
<feature type="signal peptide" evidence="2">
    <location>
        <begin position="1"/>
        <end position="23"/>
    </location>
</feature>
<dbReference type="InterPro" id="IPR015943">
    <property type="entry name" value="WD40/YVTN_repeat-like_dom_sf"/>
</dbReference>
<sequence length="505" mass="53373">MLTPTRLAAVAALAFAAALPAQAADFALQRVWQYAHAATGVPGQKAEIVAHDARSDTLWVAGVVGVDVLDRASGQLVAHLDVSHLGAVNSVAIARGVAALAVENGQDRTLPGSVVLFDTRTRAQLGHPIPVGPLPDMLTFAPDGRTLLVANEGTPNPRPTPAGLSAEDPVGSVSIVDIVERSVTTLPITADIPGHDQLRLFPATGTRATQPASYSAYDPEPEYITVDASGRRAWVTLQEANGLALLDIQARRFVKIVGLGEKDFSLPGNGIDPNDRDPADPATNNGVFLRPVPVFGLYQPDSIASYRVRGRSYLVMANEGDARDNGSADGEDERRGSAGSSDAARLVPSTGPAELFRLTYDNVTSTPQHLVAFGARSISIRDADGRLVWDSGSLLDAEAIRLGVYDDGRSDNKGVEPEGVALLEVDGRTLAFVGLERTKKAAIAAFDVSEPTAPVYLGMVLGEGDVSPEGLHAFHARGRHYLAVAHESSDTTTLYEIAPKDGRRR</sequence>
<keyword evidence="2" id="KW-0732">Signal</keyword>
<dbReference type="EMBL" id="JAAOCD010000003">
    <property type="protein sequence ID" value="NHK98551.1"/>
    <property type="molecule type" value="Genomic_DNA"/>
</dbReference>
<keyword evidence="5" id="KW-1185">Reference proteome</keyword>
<dbReference type="PANTHER" id="PTHR46928">
    <property type="entry name" value="MESENCHYME-SPECIFIC CELL SURFACE GLYCOPROTEIN"/>
    <property type="match status" value="1"/>
</dbReference>
<proteinExistence type="predicted"/>
<gene>
    <name evidence="4" type="ORF">G7087_09215</name>
</gene>
<feature type="domain" description="Choice-of-anchor I" evidence="3">
    <location>
        <begin position="45"/>
        <end position="471"/>
    </location>
</feature>
<dbReference type="Gene3D" id="2.130.10.10">
    <property type="entry name" value="YVTN repeat-like/Quinoprotein amine dehydrogenase"/>
    <property type="match status" value="1"/>
</dbReference>
<dbReference type="PANTHER" id="PTHR46928:SF1">
    <property type="entry name" value="MESENCHYME-SPECIFIC CELL SURFACE GLYCOPROTEIN"/>
    <property type="match status" value="1"/>
</dbReference>
<protein>
    <recommendedName>
        <fullName evidence="3">Choice-of-anchor I domain-containing protein</fullName>
    </recommendedName>
</protein>
<evidence type="ECO:0000313" key="5">
    <source>
        <dbReference type="Proteomes" id="UP000802098"/>
    </source>
</evidence>
<dbReference type="SUPFAM" id="SSF51004">
    <property type="entry name" value="C-terminal (heme d1) domain of cytochrome cd1-nitrite reductase"/>
    <property type="match status" value="1"/>
</dbReference>
<dbReference type="NCBIfam" id="NF038117">
    <property type="entry name" value="choice_anch_I"/>
    <property type="match status" value="1"/>
</dbReference>
<comment type="caution">
    <text evidence="4">The sequence shown here is derived from an EMBL/GenBank/DDBJ whole genome shotgun (WGS) entry which is preliminary data.</text>
</comment>
<evidence type="ECO:0000259" key="3">
    <source>
        <dbReference type="Pfam" id="PF22494"/>
    </source>
</evidence>
<organism evidence="4 5">
    <name type="scientific">Rubrivivax benzoatilyticus</name>
    <dbReference type="NCBI Taxonomy" id="316997"/>
    <lineage>
        <taxon>Bacteria</taxon>
        <taxon>Pseudomonadati</taxon>
        <taxon>Pseudomonadota</taxon>
        <taxon>Betaproteobacteria</taxon>
        <taxon>Burkholderiales</taxon>
        <taxon>Sphaerotilaceae</taxon>
        <taxon>Rubrivivax</taxon>
    </lineage>
</organism>
<name>A0ABX0HW70_9BURK</name>
<dbReference type="InterPro" id="IPR052956">
    <property type="entry name" value="Mesenchyme-surface_protein"/>
</dbReference>
<feature type="chain" id="PRO_5047150383" description="Choice-of-anchor I domain-containing protein" evidence="2">
    <location>
        <begin position="24"/>
        <end position="505"/>
    </location>
</feature>
<reference evidence="4 5" key="1">
    <citation type="submission" date="2020-03" db="EMBL/GenBank/DDBJ databases">
        <title>Rubrivivax benzoatilyticus JA2 (sequenced after 10 years sub-culturing).</title>
        <authorList>
            <person name="Gupta D."/>
            <person name="Chintalapati S."/>
            <person name="Chintalapati V.R."/>
        </authorList>
    </citation>
    <scope>NUCLEOTIDE SEQUENCE [LARGE SCALE GENOMIC DNA]</scope>
    <source>
        <strain evidence="4 5">JA2-Mal</strain>
    </source>
</reference>
<accession>A0ABX0HW70</accession>
<dbReference type="InterPro" id="IPR055188">
    <property type="entry name" value="Choice_anch_I"/>
</dbReference>
<evidence type="ECO:0000256" key="2">
    <source>
        <dbReference type="SAM" id="SignalP"/>
    </source>
</evidence>
<evidence type="ECO:0000256" key="1">
    <source>
        <dbReference type="SAM" id="MobiDB-lite"/>
    </source>
</evidence>
<dbReference type="InterPro" id="IPR011048">
    <property type="entry name" value="Haem_d1_sf"/>
</dbReference>
<feature type="region of interest" description="Disordered" evidence="1">
    <location>
        <begin position="320"/>
        <end position="347"/>
    </location>
</feature>
<dbReference type="Pfam" id="PF22494">
    <property type="entry name" value="choice_anch_I"/>
    <property type="match status" value="1"/>
</dbReference>
<feature type="compositionally biased region" description="Basic and acidic residues" evidence="1">
    <location>
        <begin position="320"/>
        <end position="336"/>
    </location>
</feature>
<dbReference type="RefSeq" id="WP_009858658.1">
    <property type="nucleotide sequence ID" value="NZ_JAAOCD010000003.1"/>
</dbReference>
<evidence type="ECO:0000313" key="4">
    <source>
        <dbReference type="EMBL" id="NHK98551.1"/>
    </source>
</evidence>
<feature type="region of interest" description="Disordered" evidence="1">
    <location>
        <begin position="265"/>
        <end position="285"/>
    </location>
</feature>